<dbReference type="OrthoDB" id="503351at2"/>
<dbReference type="EMBL" id="CP001287">
    <property type="protein sequence ID" value="ACK65152.1"/>
    <property type="molecule type" value="Genomic_DNA"/>
</dbReference>
<dbReference type="KEGG" id="cyp:PCC8801_1078"/>
<dbReference type="AlphaFoldDB" id="B7K111"/>
<dbReference type="HOGENOM" id="CLU_048962_0_0_3"/>
<protein>
    <submittedName>
        <fullName evidence="1">Tocopherol cyclase</fullName>
    </submittedName>
</protein>
<dbReference type="Proteomes" id="UP000008204">
    <property type="component" value="Chromosome"/>
</dbReference>
<dbReference type="PANTHER" id="PTHR35309">
    <property type="match status" value="1"/>
</dbReference>
<dbReference type="Pfam" id="PF14249">
    <property type="entry name" value="Tocopherol_cycl"/>
    <property type="match status" value="1"/>
</dbReference>
<dbReference type="PANTHER" id="PTHR35309:SF4">
    <property type="entry name" value="TOCOPHEROL CYCLASE"/>
    <property type="match status" value="1"/>
</dbReference>
<gene>
    <name evidence="1" type="ordered locus">PCC8801_1078</name>
</gene>
<organism evidence="1 2">
    <name type="scientific">Rippkaea orientalis (strain PCC 8801 / RF-1)</name>
    <name type="common">Cyanothece sp. (strain PCC 8801)</name>
    <dbReference type="NCBI Taxonomy" id="41431"/>
    <lineage>
        <taxon>Bacteria</taxon>
        <taxon>Bacillati</taxon>
        <taxon>Cyanobacteriota</taxon>
        <taxon>Cyanophyceae</taxon>
        <taxon>Oscillatoriophycideae</taxon>
        <taxon>Chroococcales</taxon>
        <taxon>Aphanothecaceae</taxon>
        <taxon>Rippkaea</taxon>
        <taxon>Rippkaea orientalis</taxon>
    </lineage>
</organism>
<name>B7K111_RIPO1</name>
<dbReference type="RefSeq" id="WP_012594427.1">
    <property type="nucleotide sequence ID" value="NC_011726.1"/>
</dbReference>
<evidence type="ECO:0000313" key="1">
    <source>
        <dbReference type="EMBL" id="ACK65152.1"/>
    </source>
</evidence>
<keyword evidence="2" id="KW-1185">Reference proteome</keyword>
<dbReference type="InterPro" id="IPR025893">
    <property type="entry name" value="Tocopherol_cyclase"/>
</dbReference>
<dbReference type="GO" id="GO:0009976">
    <property type="term" value="F:tocopherol cyclase activity"/>
    <property type="evidence" value="ECO:0007669"/>
    <property type="project" value="InterPro"/>
</dbReference>
<dbReference type="eggNOG" id="ENOG502Z7HP">
    <property type="taxonomic scope" value="Bacteria"/>
</dbReference>
<dbReference type="STRING" id="41431.PCC8801_1078"/>
<evidence type="ECO:0000313" key="2">
    <source>
        <dbReference type="Proteomes" id="UP000008204"/>
    </source>
</evidence>
<accession>B7K111</accession>
<reference evidence="2" key="1">
    <citation type="journal article" date="2011" name="MBio">
        <title>Novel metabolic attributes of the genus Cyanothece, comprising a group of unicellular nitrogen-fixing Cyanobacteria.</title>
        <authorList>
            <person name="Bandyopadhyay A."/>
            <person name="Elvitigala T."/>
            <person name="Welsh E."/>
            <person name="Stockel J."/>
            <person name="Liberton M."/>
            <person name="Min H."/>
            <person name="Sherman L.A."/>
            <person name="Pakrasi H.B."/>
        </authorList>
    </citation>
    <scope>NUCLEOTIDE SEQUENCE [LARGE SCALE GENOMIC DNA]</scope>
    <source>
        <strain evidence="2">PCC 8801</strain>
    </source>
</reference>
<proteinExistence type="predicted"/>
<sequence length="363" mass="41677">MSVQHSLSSATPHSGYHWDQRSPRFFEGWYYRVTLPEIGQTFGFMYSIDDPLGDQPHSGGAVQILGANDQYLYRIFPNIQQFWADRNQLGVGHWGSHQLSLPPQLLDPQTFEKAVEEGYQATATVNQGFIGDRATQQSCCWYYTINPIYGWGDKHRNQKATGGLLSYLPIFDPGWQVLMAHGLATGWIDWNGEKYEFSDVPAYSEKNWGRSFPKKWFWINCNSFLAEPDLALTVAGAIRQVLWWEESVGIIGLHYQGKLYQFESTKGQLNWRVEPWGRWEIRGENERFTLTIIGTTDQLGNYVRVPTSEGLQFRCRDTMQGKITLELRHHQGKLILKTISYLGGLEIGGEPWDQPWIYPGVVN</sequence>